<dbReference type="RefSeq" id="WP_284680719.1">
    <property type="nucleotide sequence ID" value="NZ_CP060096.1"/>
</dbReference>
<reference evidence="7" key="1">
    <citation type="submission" date="2020-08" db="EMBL/GenBank/DDBJ databases">
        <title>Genomic insights into the carbon and energy metabolism of the first obligate autotrophic acetogenic bacterium Aceticella autotrophica gen. nov., sp. nov.</title>
        <authorList>
            <person name="Toshchakov S.V."/>
            <person name="Elcheninov A.G."/>
            <person name="Kublanov I.V."/>
            <person name="Frolov E.N."/>
            <person name="Lebedinsky A.V."/>
        </authorList>
    </citation>
    <scope>NUCLEOTIDE SEQUENCE</scope>
    <source>
        <strain evidence="7">3443-3Ac</strain>
    </source>
</reference>
<dbReference type="InterPro" id="IPR030390">
    <property type="entry name" value="MeTrfase_TrmA_AS"/>
</dbReference>
<dbReference type="Pfam" id="PF05958">
    <property type="entry name" value="tRNA_U5-meth_tr"/>
    <property type="match status" value="1"/>
</dbReference>
<dbReference type="KEGG" id="aaut:ACETAC_03760"/>
<dbReference type="Gene3D" id="2.40.50.140">
    <property type="entry name" value="Nucleic acid-binding proteins"/>
    <property type="match status" value="1"/>
</dbReference>
<evidence type="ECO:0000259" key="6">
    <source>
        <dbReference type="PROSITE" id="PS50926"/>
    </source>
</evidence>
<dbReference type="CDD" id="cd02440">
    <property type="entry name" value="AdoMet_MTases"/>
    <property type="match status" value="1"/>
</dbReference>
<feature type="domain" description="TRAM" evidence="6">
    <location>
        <begin position="1"/>
        <end position="59"/>
    </location>
</feature>
<evidence type="ECO:0000313" key="7">
    <source>
        <dbReference type="EMBL" id="QSZ27994.1"/>
    </source>
</evidence>
<feature type="active site" description="Nucleophile" evidence="4">
    <location>
        <position position="408"/>
    </location>
</feature>
<dbReference type="NCBIfam" id="TIGR00479">
    <property type="entry name" value="rumA"/>
    <property type="match status" value="1"/>
</dbReference>
<dbReference type="Gene3D" id="3.40.50.150">
    <property type="entry name" value="Vaccinia Virus protein VP39"/>
    <property type="match status" value="1"/>
</dbReference>
<dbReference type="Gene3D" id="2.40.50.1070">
    <property type="match status" value="1"/>
</dbReference>
<evidence type="ECO:0000256" key="3">
    <source>
        <dbReference type="ARBA" id="ARBA00022691"/>
    </source>
</evidence>
<dbReference type="InterPro" id="IPR010280">
    <property type="entry name" value="U5_MeTrfase_fam"/>
</dbReference>
<dbReference type="SUPFAM" id="SSF53335">
    <property type="entry name" value="S-adenosyl-L-methionine-dependent methyltransferases"/>
    <property type="match status" value="1"/>
</dbReference>
<protein>
    <submittedName>
        <fullName evidence="7">23S rRNA (Uracil(1939)-C(5))-methyltransferase RlmD</fullName>
        <ecNumber evidence="7">2.1.1.190</ecNumber>
    </submittedName>
</protein>
<evidence type="ECO:0000256" key="5">
    <source>
        <dbReference type="PROSITE-ProRule" id="PRU10015"/>
    </source>
</evidence>
<organism evidence="7 8">
    <name type="scientific">Aceticella autotrophica</name>
    <dbReference type="NCBI Taxonomy" id="2755338"/>
    <lineage>
        <taxon>Bacteria</taxon>
        <taxon>Bacillati</taxon>
        <taxon>Bacillota</taxon>
        <taxon>Clostridia</taxon>
        <taxon>Thermoanaerobacterales</taxon>
        <taxon>Thermoanaerobacteraceae</taxon>
        <taxon>Aceticella</taxon>
    </lineage>
</organism>
<keyword evidence="8" id="KW-1185">Reference proteome</keyword>
<evidence type="ECO:0000256" key="4">
    <source>
        <dbReference type="PROSITE-ProRule" id="PRU01024"/>
    </source>
</evidence>
<dbReference type="GO" id="GO:0070041">
    <property type="term" value="F:rRNA (uridine-C5-)-methyltransferase activity"/>
    <property type="evidence" value="ECO:0007669"/>
    <property type="project" value="TreeGrafter"/>
</dbReference>
<dbReference type="PROSITE" id="PS01231">
    <property type="entry name" value="TRMA_2"/>
    <property type="match status" value="1"/>
</dbReference>
<keyword evidence="2 4" id="KW-0808">Transferase</keyword>
<keyword evidence="1 4" id="KW-0489">Methyltransferase</keyword>
<dbReference type="AlphaFoldDB" id="A0A975AWY0"/>
<dbReference type="PANTHER" id="PTHR11061">
    <property type="entry name" value="RNA M5U METHYLTRANSFERASE"/>
    <property type="match status" value="1"/>
</dbReference>
<dbReference type="PANTHER" id="PTHR11061:SF30">
    <property type="entry name" value="TRNA (URACIL(54)-C(5))-METHYLTRANSFERASE"/>
    <property type="match status" value="1"/>
</dbReference>
<sequence>MKKNEELIIDITDMEFNGYGISYIDDKKVKVKGCSITGQKVMARIKRIKGCVIEADLLDIIEKSSLEHENVCQYFGECGGCTYLNMYYKDQLKMKENIVKKLLDNAGIEGYEYMGIEGSPKEFAYRNKMEYTFGKGKNGELALGLHKRGRFNEIITTENCLIVDGDFIKLLKSVLNYAIENKLPVYEGKKREGYLRHLVIRKALKSGEILVNIVTTTEILHDFTPLTEILKNLDYEGKLVGILHTLNNSLSDAVVCDKLEILYGRDYFIEELLELKFRISAFSFFQTNPYGAERLYSTAREFAGDISDKVVFDLYCGTGTISIIIAPLAKRVIGIELVSEAVEAAKENAELNGLKNCTFIAGDVAQKLKEINEKPDVVILDPPRAGVNPKAIMDIIKFNPETIVYVSCNPESLARDLKMLCGRQYKVEKVKCVDMFPHTYHVECVVLMSRVKK</sequence>
<dbReference type="FunFam" id="3.40.50.150:FF:000009">
    <property type="entry name" value="23S rRNA (Uracil(1939)-C(5))-methyltransferase RlmD"/>
    <property type="match status" value="1"/>
</dbReference>
<dbReference type="Proteomes" id="UP000671913">
    <property type="component" value="Chromosome"/>
</dbReference>
<feature type="active site" evidence="5">
    <location>
        <position position="408"/>
    </location>
</feature>
<dbReference type="PROSITE" id="PS50926">
    <property type="entry name" value="TRAM"/>
    <property type="match status" value="1"/>
</dbReference>
<name>A0A975AWY0_9THEO</name>
<dbReference type="PROSITE" id="PS51687">
    <property type="entry name" value="SAM_MT_RNA_M5U"/>
    <property type="match status" value="1"/>
</dbReference>
<dbReference type="GO" id="GO:0070475">
    <property type="term" value="P:rRNA base methylation"/>
    <property type="evidence" value="ECO:0007669"/>
    <property type="project" value="TreeGrafter"/>
</dbReference>
<dbReference type="SUPFAM" id="SSF50249">
    <property type="entry name" value="Nucleic acid-binding proteins"/>
    <property type="match status" value="1"/>
</dbReference>
<dbReference type="InterPro" id="IPR012340">
    <property type="entry name" value="NA-bd_OB-fold"/>
</dbReference>
<dbReference type="EMBL" id="CP060096">
    <property type="protein sequence ID" value="QSZ27994.1"/>
    <property type="molecule type" value="Genomic_DNA"/>
</dbReference>
<gene>
    <name evidence="7" type="primary">rlmD</name>
    <name evidence="7" type="ORF">ACETAC_03760</name>
</gene>
<feature type="binding site" evidence="4">
    <location>
        <position position="315"/>
    </location>
    <ligand>
        <name>S-adenosyl-L-methionine</name>
        <dbReference type="ChEBI" id="CHEBI:59789"/>
    </ligand>
</feature>
<feature type="binding site" evidence="4">
    <location>
        <position position="381"/>
    </location>
    <ligand>
        <name>S-adenosyl-L-methionine</name>
        <dbReference type="ChEBI" id="CHEBI:59789"/>
    </ligand>
</feature>
<dbReference type="InterPro" id="IPR002792">
    <property type="entry name" value="TRAM_dom"/>
</dbReference>
<evidence type="ECO:0000256" key="2">
    <source>
        <dbReference type="ARBA" id="ARBA00022679"/>
    </source>
</evidence>
<dbReference type="EC" id="2.1.1.190" evidence="7"/>
<keyword evidence="3 4" id="KW-0949">S-adenosyl-L-methionine</keyword>
<proteinExistence type="inferred from homology"/>
<dbReference type="InterPro" id="IPR029063">
    <property type="entry name" value="SAM-dependent_MTases_sf"/>
</dbReference>
<feature type="binding site" evidence="4">
    <location>
        <position position="286"/>
    </location>
    <ligand>
        <name>S-adenosyl-L-methionine</name>
        <dbReference type="ChEBI" id="CHEBI:59789"/>
    </ligand>
</feature>
<comment type="similarity">
    <text evidence="4">Belongs to the class I-like SAM-binding methyltransferase superfamily. RNA M5U methyltransferase family.</text>
</comment>
<feature type="binding site" evidence="4">
    <location>
        <position position="336"/>
    </location>
    <ligand>
        <name>S-adenosyl-L-methionine</name>
        <dbReference type="ChEBI" id="CHEBI:59789"/>
    </ligand>
</feature>
<dbReference type="PROSITE" id="PS01230">
    <property type="entry name" value="TRMA_1"/>
    <property type="match status" value="1"/>
</dbReference>
<evidence type="ECO:0000256" key="1">
    <source>
        <dbReference type="ARBA" id="ARBA00022603"/>
    </source>
</evidence>
<dbReference type="InterPro" id="IPR030391">
    <property type="entry name" value="MeTrfase_TrmA_CS"/>
</dbReference>
<accession>A0A975AWY0</accession>
<evidence type="ECO:0000313" key="8">
    <source>
        <dbReference type="Proteomes" id="UP000671913"/>
    </source>
</evidence>